<evidence type="ECO:0000256" key="7">
    <source>
        <dbReference type="ARBA" id="ARBA00022840"/>
    </source>
</evidence>
<comment type="caution">
    <text evidence="9">The sequence shown here is derived from an EMBL/GenBank/DDBJ whole genome shotgun (WGS) entry which is preliminary data.</text>
</comment>
<evidence type="ECO:0000259" key="8">
    <source>
        <dbReference type="PROSITE" id="PS50109"/>
    </source>
</evidence>
<evidence type="ECO:0000313" key="10">
    <source>
        <dbReference type="Proteomes" id="UP000527143"/>
    </source>
</evidence>
<keyword evidence="5" id="KW-0547">Nucleotide-binding</keyword>
<dbReference type="PANTHER" id="PTHR41523">
    <property type="entry name" value="TWO-COMPONENT SYSTEM SENSOR PROTEIN"/>
    <property type="match status" value="1"/>
</dbReference>
<dbReference type="AlphaFoldDB" id="A0A840YTR4"/>
<dbReference type="InterPro" id="IPR003018">
    <property type="entry name" value="GAF"/>
</dbReference>
<dbReference type="Pfam" id="PF07568">
    <property type="entry name" value="HisKA_2"/>
    <property type="match status" value="1"/>
</dbReference>
<organism evidence="9 10">
    <name type="scientific">Sphingomonas xinjiangensis</name>
    <dbReference type="NCBI Taxonomy" id="643568"/>
    <lineage>
        <taxon>Bacteria</taxon>
        <taxon>Pseudomonadati</taxon>
        <taxon>Pseudomonadota</taxon>
        <taxon>Alphaproteobacteria</taxon>
        <taxon>Sphingomonadales</taxon>
        <taxon>Sphingomonadaceae</taxon>
        <taxon>Sphingomonas</taxon>
    </lineage>
</organism>
<dbReference type="PANTHER" id="PTHR41523:SF8">
    <property type="entry name" value="ETHYLENE RESPONSE SENSOR PROTEIN"/>
    <property type="match status" value="1"/>
</dbReference>
<feature type="domain" description="Histidine kinase" evidence="8">
    <location>
        <begin position="187"/>
        <end position="376"/>
    </location>
</feature>
<dbReference type="InterPro" id="IPR036890">
    <property type="entry name" value="HATPase_C_sf"/>
</dbReference>
<dbReference type="Gene3D" id="3.30.450.40">
    <property type="match status" value="1"/>
</dbReference>
<dbReference type="InterPro" id="IPR003594">
    <property type="entry name" value="HATPase_dom"/>
</dbReference>
<dbReference type="InterPro" id="IPR005467">
    <property type="entry name" value="His_kinase_dom"/>
</dbReference>
<dbReference type="SMART" id="SM00387">
    <property type="entry name" value="HATPase_c"/>
    <property type="match status" value="1"/>
</dbReference>
<accession>A0A840YTR4</accession>
<dbReference type="InterPro" id="IPR029016">
    <property type="entry name" value="GAF-like_dom_sf"/>
</dbReference>
<dbReference type="GO" id="GO:0005524">
    <property type="term" value="F:ATP binding"/>
    <property type="evidence" value="ECO:0007669"/>
    <property type="project" value="UniProtKB-KW"/>
</dbReference>
<evidence type="ECO:0000256" key="4">
    <source>
        <dbReference type="ARBA" id="ARBA00022679"/>
    </source>
</evidence>
<dbReference type="Pfam" id="PF01590">
    <property type="entry name" value="GAF"/>
    <property type="match status" value="1"/>
</dbReference>
<name>A0A840YTR4_9SPHN</name>
<evidence type="ECO:0000256" key="3">
    <source>
        <dbReference type="ARBA" id="ARBA00022553"/>
    </source>
</evidence>
<sequence length="376" mass="41756">MPDQDQMRVQQRILADFGEFALRSNDLDEVLTEACRLVGEALGTDLAKVIEIESAERTLFVRAGVGWETGVVGHVRLPMGERSSETYSVEQGTPIVTPNIGQEDRFDFPAFMVNAGVCGAVNVPIFLPGGKPYGLLQVDSRTTWQPDEQTIEFLRTYSTILGPVIDRLDKIHALGRAEARNETLLRELQHRVKNNIGAITGLLHMRLRKVQSDEVRDELRVVAERIEALRLVHELVYAAKGTDRLPLRTYVTQLIEGVLALHRETPVQLDTCIDDVDVSTDTAIPLGLILNEFATNSLKHAFKDESGCLRIDARQREDRLWVRIGDNGKGLPTEKSASRPGTGTGMALITGLSRQIGAKLEWTSDNGTALCLEFQY</sequence>
<protein>
    <recommendedName>
        <fullName evidence="2">histidine kinase</fullName>
        <ecNumber evidence="2">2.7.13.3</ecNumber>
    </recommendedName>
</protein>
<comment type="catalytic activity">
    <reaction evidence="1">
        <text>ATP + protein L-histidine = ADP + protein N-phospho-L-histidine.</text>
        <dbReference type="EC" id="2.7.13.3"/>
    </reaction>
</comment>
<evidence type="ECO:0000256" key="6">
    <source>
        <dbReference type="ARBA" id="ARBA00022777"/>
    </source>
</evidence>
<keyword evidence="6 9" id="KW-0418">Kinase</keyword>
<evidence type="ECO:0000256" key="2">
    <source>
        <dbReference type="ARBA" id="ARBA00012438"/>
    </source>
</evidence>
<dbReference type="SUPFAM" id="SSF55874">
    <property type="entry name" value="ATPase domain of HSP90 chaperone/DNA topoisomerase II/histidine kinase"/>
    <property type="match status" value="1"/>
</dbReference>
<dbReference type="Gene3D" id="3.30.450.20">
    <property type="entry name" value="PAS domain"/>
    <property type="match status" value="1"/>
</dbReference>
<dbReference type="Gene3D" id="3.30.565.10">
    <property type="entry name" value="Histidine kinase-like ATPase, C-terminal domain"/>
    <property type="match status" value="1"/>
</dbReference>
<dbReference type="EMBL" id="JACIJF010000046">
    <property type="protein sequence ID" value="MBB5713116.1"/>
    <property type="molecule type" value="Genomic_DNA"/>
</dbReference>
<dbReference type="Pfam" id="PF02518">
    <property type="entry name" value="HATPase_c"/>
    <property type="match status" value="1"/>
</dbReference>
<dbReference type="PROSITE" id="PS50109">
    <property type="entry name" value="HIS_KIN"/>
    <property type="match status" value="1"/>
</dbReference>
<evidence type="ECO:0000256" key="5">
    <source>
        <dbReference type="ARBA" id="ARBA00022741"/>
    </source>
</evidence>
<keyword evidence="4" id="KW-0808">Transferase</keyword>
<dbReference type="Proteomes" id="UP000527143">
    <property type="component" value="Unassembled WGS sequence"/>
</dbReference>
<proteinExistence type="predicted"/>
<dbReference type="SUPFAM" id="SSF55781">
    <property type="entry name" value="GAF domain-like"/>
    <property type="match status" value="1"/>
</dbReference>
<keyword evidence="3" id="KW-0597">Phosphoprotein</keyword>
<evidence type="ECO:0000256" key="1">
    <source>
        <dbReference type="ARBA" id="ARBA00000085"/>
    </source>
</evidence>
<dbReference type="SMART" id="SM00065">
    <property type="entry name" value="GAF"/>
    <property type="match status" value="1"/>
</dbReference>
<dbReference type="EC" id="2.7.13.3" evidence="2"/>
<evidence type="ECO:0000313" key="9">
    <source>
        <dbReference type="EMBL" id="MBB5713116.1"/>
    </source>
</evidence>
<dbReference type="InterPro" id="IPR011495">
    <property type="entry name" value="Sig_transdc_His_kin_sub2_dim/P"/>
</dbReference>
<reference evidence="9 10" key="1">
    <citation type="submission" date="2020-08" db="EMBL/GenBank/DDBJ databases">
        <title>Genomic Encyclopedia of Type Strains, Phase IV (KMG-IV): sequencing the most valuable type-strain genomes for metagenomic binning, comparative biology and taxonomic classification.</title>
        <authorList>
            <person name="Goeker M."/>
        </authorList>
    </citation>
    <scope>NUCLEOTIDE SEQUENCE [LARGE SCALE GENOMIC DNA]</scope>
    <source>
        <strain evidence="9 10">DSM 26736</strain>
    </source>
</reference>
<keyword evidence="10" id="KW-1185">Reference proteome</keyword>
<gene>
    <name evidence="9" type="ORF">FHT02_004379</name>
</gene>
<dbReference type="GO" id="GO:0004673">
    <property type="term" value="F:protein histidine kinase activity"/>
    <property type="evidence" value="ECO:0007669"/>
    <property type="project" value="UniProtKB-EC"/>
</dbReference>
<keyword evidence="7" id="KW-0067">ATP-binding</keyword>